<dbReference type="Pfam" id="PF11250">
    <property type="entry name" value="FAF"/>
    <property type="match status" value="1"/>
</dbReference>
<proteinExistence type="predicted"/>
<evidence type="ECO:0000256" key="2">
    <source>
        <dbReference type="ARBA" id="ARBA00022679"/>
    </source>
</evidence>
<evidence type="ECO:0000256" key="4">
    <source>
        <dbReference type="SAM" id="MobiDB-lite"/>
    </source>
</evidence>
<evidence type="ECO:0000313" key="8">
    <source>
        <dbReference type="Proteomes" id="UP001165190"/>
    </source>
</evidence>
<dbReference type="InterPro" id="IPR016461">
    <property type="entry name" value="COMT-like"/>
</dbReference>
<dbReference type="Pfam" id="PF08100">
    <property type="entry name" value="Dimerisation"/>
    <property type="match status" value="1"/>
</dbReference>
<dbReference type="PROSITE" id="PS51683">
    <property type="entry name" value="SAM_OMT_II"/>
    <property type="match status" value="1"/>
</dbReference>
<dbReference type="PANTHER" id="PTHR11746">
    <property type="entry name" value="O-METHYLTRANSFERASE"/>
    <property type="match status" value="1"/>
</dbReference>
<sequence>MDQEAIESFQAQAHLYKHIFNYISSMSLKCDVQLGISDVIHNHGQPITLSKLVSALGVDLTKVSFTYLLMRVLVHLGFFATTTRVENDQEHEAYVLTPFSKILIKEKVNCLSPFVVSMLSLAIMNSFQLLGDWIQGTKERPFETVNGKTFWEYMEHDSEFKTLFNDAMQSDSQMINFYFDKCGLGLVFSNEYNNPNIVGSSSLPLFNTKPMSPLSFSSKKKGPGEMEFVEDMGGGVDDGLVSCTENLGFESFNDDSYTEFCEEEIKDRWRNKKRRGEEKRSEDKRNKKFPPPLPSLNQNGQPCFYLRPVRENGRLELTEI</sequence>
<feature type="domain" description="FAF" evidence="6">
    <location>
        <begin position="288"/>
        <end position="320"/>
    </location>
</feature>
<dbReference type="SUPFAM" id="SSF46785">
    <property type="entry name" value="Winged helix' DNA-binding domain"/>
    <property type="match status" value="1"/>
</dbReference>
<gene>
    <name evidence="7" type="ORF">HRI_000089900</name>
</gene>
<dbReference type="Gene3D" id="1.10.10.10">
    <property type="entry name" value="Winged helix-like DNA-binding domain superfamily/Winged helix DNA-binding domain"/>
    <property type="match status" value="1"/>
</dbReference>
<feature type="region of interest" description="Disordered" evidence="4">
    <location>
        <begin position="271"/>
        <end position="303"/>
    </location>
</feature>
<dbReference type="GO" id="GO:0008757">
    <property type="term" value="F:S-adenosylmethionine-dependent methyltransferase activity"/>
    <property type="evidence" value="ECO:0007669"/>
    <property type="project" value="UniProtKB-ARBA"/>
</dbReference>
<evidence type="ECO:0000256" key="3">
    <source>
        <dbReference type="ARBA" id="ARBA00022691"/>
    </source>
</evidence>
<dbReference type="Proteomes" id="UP001165190">
    <property type="component" value="Unassembled WGS sequence"/>
</dbReference>
<dbReference type="OrthoDB" id="2410195at2759"/>
<keyword evidence="1" id="KW-0489">Methyltransferase</keyword>
<dbReference type="InterPro" id="IPR012967">
    <property type="entry name" value="COMT_dimerisation"/>
</dbReference>
<dbReference type="Gene3D" id="3.40.50.150">
    <property type="entry name" value="Vaccinia Virus protein VP39"/>
    <property type="match status" value="1"/>
</dbReference>
<keyword evidence="8" id="KW-1185">Reference proteome</keyword>
<dbReference type="InterPro" id="IPR036388">
    <property type="entry name" value="WH-like_DNA-bd_sf"/>
</dbReference>
<feature type="domain" description="O-methyltransferase dimerisation" evidence="5">
    <location>
        <begin position="17"/>
        <end position="105"/>
    </location>
</feature>
<keyword evidence="2" id="KW-0808">Transferase</keyword>
<name>A0A9W7LHD6_HIBTR</name>
<dbReference type="EMBL" id="BSYR01000003">
    <property type="protein sequence ID" value="GMI64206.1"/>
    <property type="molecule type" value="Genomic_DNA"/>
</dbReference>
<evidence type="ECO:0000313" key="7">
    <source>
        <dbReference type="EMBL" id="GMI64206.1"/>
    </source>
</evidence>
<dbReference type="GO" id="GO:0046983">
    <property type="term" value="F:protein dimerization activity"/>
    <property type="evidence" value="ECO:0007669"/>
    <property type="project" value="InterPro"/>
</dbReference>
<dbReference type="GO" id="GO:0032259">
    <property type="term" value="P:methylation"/>
    <property type="evidence" value="ECO:0007669"/>
    <property type="project" value="UniProtKB-KW"/>
</dbReference>
<comment type="caution">
    <text evidence="7">The sequence shown here is derived from an EMBL/GenBank/DDBJ whole genome shotgun (WGS) entry which is preliminary data.</text>
</comment>
<protein>
    <submittedName>
        <fullName evidence="7">Uncharacterized protein</fullName>
    </submittedName>
</protein>
<dbReference type="InterPro" id="IPR036390">
    <property type="entry name" value="WH_DNA-bd_sf"/>
</dbReference>
<organism evidence="7 8">
    <name type="scientific">Hibiscus trionum</name>
    <name type="common">Flower of an hour</name>
    <dbReference type="NCBI Taxonomy" id="183268"/>
    <lineage>
        <taxon>Eukaryota</taxon>
        <taxon>Viridiplantae</taxon>
        <taxon>Streptophyta</taxon>
        <taxon>Embryophyta</taxon>
        <taxon>Tracheophyta</taxon>
        <taxon>Spermatophyta</taxon>
        <taxon>Magnoliopsida</taxon>
        <taxon>eudicotyledons</taxon>
        <taxon>Gunneridae</taxon>
        <taxon>Pentapetalae</taxon>
        <taxon>rosids</taxon>
        <taxon>malvids</taxon>
        <taxon>Malvales</taxon>
        <taxon>Malvaceae</taxon>
        <taxon>Malvoideae</taxon>
        <taxon>Hibiscus</taxon>
    </lineage>
</organism>
<evidence type="ECO:0000256" key="1">
    <source>
        <dbReference type="ARBA" id="ARBA00022603"/>
    </source>
</evidence>
<dbReference type="InterPro" id="IPR046431">
    <property type="entry name" value="FAF_dom"/>
</dbReference>
<dbReference type="AlphaFoldDB" id="A0A9W7LHD6"/>
<dbReference type="FunFam" id="1.10.10.10:FF:000213">
    <property type="entry name" value="Coniferyl alcohol 9-O-methyltransferase"/>
    <property type="match status" value="1"/>
</dbReference>
<dbReference type="GO" id="GO:0009717">
    <property type="term" value="P:isoflavonoid biosynthetic process"/>
    <property type="evidence" value="ECO:0007669"/>
    <property type="project" value="UniProtKB-ARBA"/>
</dbReference>
<reference evidence="7" key="1">
    <citation type="submission" date="2023-05" db="EMBL/GenBank/DDBJ databases">
        <title>Genome and transcriptome analyses reveal genes involved in the formation of fine ridges on petal epidermal cells in Hibiscus trionum.</title>
        <authorList>
            <person name="Koshimizu S."/>
            <person name="Masuda S."/>
            <person name="Ishii T."/>
            <person name="Shirasu K."/>
            <person name="Hoshino A."/>
            <person name="Arita M."/>
        </authorList>
    </citation>
    <scope>NUCLEOTIDE SEQUENCE</scope>
    <source>
        <strain evidence="7">Hamamatsu line</strain>
    </source>
</reference>
<feature type="compositionally biased region" description="Basic and acidic residues" evidence="4">
    <location>
        <begin position="275"/>
        <end position="285"/>
    </location>
</feature>
<evidence type="ECO:0000259" key="5">
    <source>
        <dbReference type="Pfam" id="PF08100"/>
    </source>
</evidence>
<evidence type="ECO:0000259" key="6">
    <source>
        <dbReference type="Pfam" id="PF11250"/>
    </source>
</evidence>
<dbReference type="InterPro" id="IPR029063">
    <property type="entry name" value="SAM-dependent_MTases_sf"/>
</dbReference>
<accession>A0A9W7LHD6</accession>
<keyword evidence="3" id="KW-0949">S-adenosyl-L-methionine</keyword>